<organism evidence="2 3">
    <name type="scientific">Mycolicibacterium chlorophenolicum</name>
    <dbReference type="NCBI Taxonomy" id="37916"/>
    <lineage>
        <taxon>Bacteria</taxon>
        <taxon>Bacillati</taxon>
        <taxon>Actinomycetota</taxon>
        <taxon>Actinomycetes</taxon>
        <taxon>Mycobacteriales</taxon>
        <taxon>Mycobacteriaceae</taxon>
        <taxon>Mycolicibacterium</taxon>
    </lineage>
</organism>
<gene>
    <name evidence="2" type="primary">cpo_3</name>
    <name evidence="2" type="ORF">MCHLDSM_04094</name>
</gene>
<dbReference type="STRING" id="37916.MCHLDSM_04094"/>
<keyword evidence="2" id="KW-0560">Oxidoreductase</keyword>
<dbReference type="EMBL" id="JYNL01000048">
    <property type="protein sequence ID" value="KMO71945.1"/>
    <property type="molecule type" value="Genomic_DNA"/>
</dbReference>
<dbReference type="GO" id="GO:0016691">
    <property type="term" value="F:chloride peroxidase activity"/>
    <property type="evidence" value="ECO:0007669"/>
    <property type="project" value="UniProtKB-EC"/>
</dbReference>
<dbReference type="EC" id="1.11.1.10" evidence="2"/>
<dbReference type="InterPro" id="IPR050228">
    <property type="entry name" value="Carboxylesterase_BioH"/>
</dbReference>
<name>A0A0J6VLP3_9MYCO</name>
<evidence type="ECO:0000313" key="2">
    <source>
        <dbReference type="EMBL" id="KMO71945.1"/>
    </source>
</evidence>
<dbReference type="InterPro" id="IPR000073">
    <property type="entry name" value="AB_hydrolase_1"/>
</dbReference>
<dbReference type="PANTHER" id="PTHR43194:SF2">
    <property type="entry name" value="PEROXISOMAL MEMBRANE PROTEIN LPX1"/>
    <property type="match status" value="1"/>
</dbReference>
<dbReference type="Gene3D" id="3.40.50.1820">
    <property type="entry name" value="alpha/beta hydrolase"/>
    <property type="match status" value="1"/>
</dbReference>
<accession>A0A0J6VLP3</accession>
<dbReference type="SUPFAM" id="SSF53474">
    <property type="entry name" value="alpha/beta-Hydrolases"/>
    <property type="match status" value="1"/>
</dbReference>
<keyword evidence="2" id="KW-0575">Peroxidase</keyword>
<reference evidence="2 3" key="1">
    <citation type="journal article" date="2015" name="Genome Biol. Evol.">
        <title>Characterization of Three Mycobacterium spp. with Potential Use in Bioremediation by Genome Sequencing and Comparative Genomics.</title>
        <authorList>
            <person name="Das S."/>
            <person name="Pettersson B.M."/>
            <person name="Behra P.R."/>
            <person name="Ramesh M."/>
            <person name="Dasgupta S."/>
            <person name="Bhattacharya A."/>
            <person name="Kirsebom L.A."/>
        </authorList>
    </citation>
    <scope>NUCLEOTIDE SEQUENCE [LARGE SCALE GENOMIC DNA]</scope>
    <source>
        <strain evidence="2 3">DSM 43826</strain>
    </source>
</reference>
<dbReference type="Proteomes" id="UP000036513">
    <property type="component" value="Unassembled WGS sequence"/>
</dbReference>
<protein>
    <submittedName>
        <fullName evidence="2">Non-heme chloroperoxidase</fullName>
        <ecNumber evidence="2">1.11.1.10</ecNumber>
    </submittedName>
</protein>
<dbReference type="AlphaFoldDB" id="A0A0J6VLP3"/>
<dbReference type="PATRIC" id="fig|37916.4.peg.4063"/>
<keyword evidence="3" id="KW-1185">Reference proteome</keyword>
<dbReference type="RefSeq" id="WP_048471502.1">
    <property type="nucleotide sequence ID" value="NZ_JYNL01000048.1"/>
</dbReference>
<proteinExistence type="predicted"/>
<dbReference type="PANTHER" id="PTHR43194">
    <property type="entry name" value="HYDROLASE ALPHA/BETA FOLD FAMILY"/>
    <property type="match status" value="1"/>
</dbReference>
<dbReference type="InterPro" id="IPR029058">
    <property type="entry name" value="AB_hydrolase_fold"/>
</dbReference>
<evidence type="ECO:0000259" key="1">
    <source>
        <dbReference type="Pfam" id="PF12697"/>
    </source>
</evidence>
<sequence length="260" mass="27821">MHEVIAKGASTAAHPTPLLFVHGACSAAWIWDDHFLDFFAEQGHHALALSLRGHGASSLAQPLGSCSLDDYAEDVSIVAAQLSSPPVLIGHSMGCWVVLKCLESRGAPAAVLLAPGTPRGLRRWALRAVLRHPWLMVRSNTFGNPVDLFDSRELAREFLFGPGTPESVVASCVNRLTPESARAARDTVKPLPDPRRVTAPMLVLGAGGDASRVEGDASEVAATYRADFEAFPDMGHAMMLEPGWSAVAERIQTWLNGKGL</sequence>
<feature type="domain" description="AB hydrolase-1" evidence="1">
    <location>
        <begin position="18"/>
        <end position="243"/>
    </location>
</feature>
<comment type="caution">
    <text evidence="2">The sequence shown here is derived from an EMBL/GenBank/DDBJ whole genome shotgun (WGS) entry which is preliminary data.</text>
</comment>
<dbReference type="Pfam" id="PF12697">
    <property type="entry name" value="Abhydrolase_6"/>
    <property type="match status" value="1"/>
</dbReference>
<evidence type="ECO:0000313" key="3">
    <source>
        <dbReference type="Proteomes" id="UP000036513"/>
    </source>
</evidence>